<sequence length="456" mass="49973">MASRYGSMSDSGRKQRQYNRSGRHAIKHNEKSPLLCNHAKTDVEDLPGSSHGSMEVLMPQGRFSSYRQLSNDLRRLRSNNNNRPKSTQTLTIITHFNDDDDEDDDYAKYSTDSHGILNRSGGGGVGDGASGNVKLAPFTKRQLLTVIMLSFANFCSTVVFSCIAPFFPDEARSKGLNPTQIGIIFGILELVMFISAPILGKYLHIIGSKFMFTTGLFATGITSILFGLLNLTDSGPMFFWLSFIVRCFEAVADAAFLTASFAICARTFPGRIATVVGILETFTGLGFTVGPAIGGLLYELGGYQVPFSVLGSLLLIAALLSYFLLDPSIEDDNMDDSKGVLALLKIPMIVLMMAAVMTCAMTLTFVDPTLAAHLNSFNLSTVVVGLMFLWGAGVYTITAPFWGYFIDRFKHTPLFLMLIGALLSFVAMIFIGPTPIFGFNKYELFVYLSFVLSIER</sequence>
<feature type="transmembrane region" description="Helical" evidence="7">
    <location>
        <begin position="346"/>
        <end position="366"/>
    </location>
</feature>
<feature type="transmembrane region" description="Helical" evidence="7">
    <location>
        <begin position="179"/>
        <end position="199"/>
    </location>
</feature>
<feature type="transmembrane region" description="Helical" evidence="7">
    <location>
        <begin position="414"/>
        <end position="439"/>
    </location>
</feature>
<feature type="transmembrane region" description="Helical" evidence="7">
    <location>
        <begin position="237"/>
        <end position="265"/>
    </location>
</feature>
<dbReference type="InterPro" id="IPR036259">
    <property type="entry name" value="MFS_trans_sf"/>
</dbReference>
<keyword evidence="4 7" id="KW-1133">Transmembrane helix</keyword>
<dbReference type="GO" id="GO:0022857">
    <property type="term" value="F:transmembrane transporter activity"/>
    <property type="evidence" value="ECO:0007669"/>
    <property type="project" value="InterPro"/>
</dbReference>
<dbReference type="AlphaFoldDB" id="A0A914X310"/>
<dbReference type="Pfam" id="PF07690">
    <property type="entry name" value="MFS_1"/>
    <property type="match status" value="1"/>
</dbReference>
<proteinExistence type="predicted"/>
<feature type="transmembrane region" description="Helical" evidence="7">
    <location>
        <begin position="272"/>
        <end position="293"/>
    </location>
</feature>
<dbReference type="InterPro" id="IPR011701">
    <property type="entry name" value="MFS"/>
</dbReference>
<organism evidence="9 10">
    <name type="scientific">Plectus sambesii</name>
    <dbReference type="NCBI Taxonomy" id="2011161"/>
    <lineage>
        <taxon>Eukaryota</taxon>
        <taxon>Metazoa</taxon>
        <taxon>Ecdysozoa</taxon>
        <taxon>Nematoda</taxon>
        <taxon>Chromadorea</taxon>
        <taxon>Plectida</taxon>
        <taxon>Plectina</taxon>
        <taxon>Plectoidea</taxon>
        <taxon>Plectidae</taxon>
        <taxon>Plectus</taxon>
    </lineage>
</organism>
<feature type="transmembrane region" description="Helical" evidence="7">
    <location>
        <begin position="305"/>
        <end position="325"/>
    </location>
</feature>
<evidence type="ECO:0000256" key="4">
    <source>
        <dbReference type="ARBA" id="ARBA00022989"/>
    </source>
</evidence>
<keyword evidence="3 7" id="KW-0812">Transmembrane</keyword>
<evidence type="ECO:0000256" key="6">
    <source>
        <dbReference type="SAM" id="MobiDB-lite"/>
    </source>
</evidence>
<name>A0A914X310_9BILA</name>
<evidence type="ECO:0000256" key="7">
    <source>
        <dbReference type="SAM" id="Phobius"/>
    </source>
</evidence>
<feature type="transmembrane region" description="Helical" evidence="7">
    <location>
        <begin position="378"/>
        <end position="402"/>
    </location>
</feature>
<evidence type="ECO:0000313" key="10">
    <source>
        <dbReference type="WBParaSite" id="PSAMB.scaffold6226size9925.g28123.t1"/>
    </source>
</evidence>
<feature type="domain" description="Major facilitator superfamily (MFS) profile" evidence="8">
    <location>
        <begin position="145"/>
        <end position="456"/>
    </location>
</feature>
<dbReference type="PANTHER" id="PTHR23506">
    <property type="entry name" value="GH10249P"/>
    <property type="match status" value="1"/>
</dbReference>
<feature type="transmembrane region" description="Helical" evidence="7">
    <location>
        <begin position="143"/>
        <end position="167"/>
    </location>
</feature>
<keyword evidence="5 7" id="KW-0472">Membrane</keyword>
<dbReference type="Gene3D" id="1.20.1250.20">
    <property type="entry name" value="MFS general substrate transporter like domains"/>
    <property type="match status" value="2"/>
</dbReference>
<keyword evidence="2" id="KW-0813">Transport</keyword>
<evidence type="ECO:0000256" key="1">
    <source>
        <dbReference type="ARBA" id="ARBA00004141"/>
    </source>
</evidence>
<evidence type="ECO:0000256" key="5">
    <source>
        <dbReference type="ARBA" id="ARBA00023136"/>
    </source>
</evidence>
<evidence type="ECO:0000313" key="9">
    <source>
        <dbReference type="Proteomes" id="UP000887566"/>
    </source>
</evidence>
<dbReference type="GO" id="GO:0016020">
    <property type="term" value="C:membrane"/>
    <property type="evidence" value="ECO:0007669"/>
    <property type="project" value="UniProtKB-SubCell"/>
</dbReference>
<dbReference type="SUPFAM" id="SSF103473">
    <property type="entry name" value="MFS general substrate transporter"/>
    <property type="match status" value="1"/>
</dbReference>
<dbReference type="InterPro" id="IPR020846">
    <property type="entry name" value="MFS_dom"/>
</dbReference>
<dbReference type="PANTHER" id="PTHR23506:SF26">
    <property type="entry name" value="MFS-TYPE TRANSPORTER SLC18B1"/>
    <property type="match status" value="1"/>
</dbReference>
<protein>
    <submittedName>
        <fullName evidence="10">Major facilitator superfamily (MFS) profile domain-containing protein</fullName>
    </submittedName>
</protein>
<feature type="compositionally biased region" description="Polar residues" evidence="6">
    <location>
        <begin position="1"/>
        <end position="10"/>
    </location>
</feature>
<keyword evidence="9" id="KW-1185">Reference proteome</keyword>
<feature type="transmembrane region" description="Helical" evidence="7">
    <location>
        <begin position="211"/>
        <end position="231"/>
    </location>
</feature>
<reference evidence="10" key="1">
    <citation type="submission" date="2022-11" db="UniProtKB">
        <authorList>
            <consortium name="WormBaseParasite"/>
        </authorList>
    </citation>
    <scope>IDENTIFICATION</scope>
</reference>
<evidence type="ECO:0000256" key="3">
    <source>
        <dbReference type="ARBA" id="ARBA00022692"/>
    </source>
</evidence>
<feature type="compositionally biased region" description="Basic residues" evidence="6">
    <location>
        <begin position="14"/>
        <end position="26"/>
    </location>
</feature>
<dbReference type="Proteomes" id="UP000887566">
    <property type="component" value="Unplaced"/>
</dbReference>
<dbReference type="InterPro" id="IPR050930">
    <property type="entry name" value="MFS_Vesicular_Transporter"/>
</dbReference>
<dbReference type="PROSITE" id="PS50850">
    <property type="entry name" value="MFS"/>
    <property type="match status" value="1"/>
</dbReference>
<dbReference type="WBParaSite" id="PSAMB.scaffold6226size9925.g28123.t1">
    <property type="protein sequence ID" value="PSAMB.scaffold6226size9925.g28123.t1"/>
    <property type="gene ID" value="PSAMB.scaffold6226size9925.g28123"/>
</dbReference>
<accession>A0A914X310</accession>
<evidence type="ECO:0000259" key="8">
    <source>
        <dbReference type="PROSITE" id="PS50850"/>
    </source>
</evidence>
<feature type="region of interest" description="Disordered" evidence="6">
    <location>
        <begin position="1"/>
        <end position="51"/>
    </location>
</feature>
<evidence type="ECO:0000256" key="2">
    <source>
        <dbReference type="ARBA" id="ARBA00022448"/>
    </source>
</evidence>
<comment type="subcellular location">
    <subcellularLocation>
        <location evidence="1">Membrane</location>
        <topology evidence="1">Multi-pass membrane protein</topology>
    </subcellularLocation>
</comment>